<evidence type="ECO:0000256" key="4">
    <source>
        <dbReference type="ARBA" id="ARBA00022840"/>
    </source>
</evidence>
<dbReference type="InterPro" id="IPR027417">
    <property type="entry name" value="P-loop_NTPase"/>
</dbReference>
<dbReference type="InterPro" id="IPR003593">
    <property type="entry name" value="AAA+_ATPase"/>
</dbReference>
<organism evidence="7 8">
    <name type="scientific">Agromyces rhizosphaerae</name>
    <dbReference type="NCBI Taxonomy" id="88374"/>
    <lineage>
        <taxon>Bacteria</taxon>
        <taxon>Bacillati</taxon>
        <taxon>Actinomycetota</taxon>
        <taxon>Actinomycetes</taxon>
        <taxon>Micrococcales</taxon>
        <taxon>Microbacteriaceae</taxon>
        <taxon>Agromyces</taxon>
    </lineage>
</organism>
<dbReference type="Proteomes" id="UP001144396">
    <property type="component" value="Unassembled WGS sequence"/>
</dbReference>
<dbReference type="GO" id="GO:0015807">
    <property type="term" value="P:L-amino acid transport"/>
    <property type="evidence" value="ECO:0007669"/>
    <property type="project" value="TreeGrafter"/>
</dbReference>
<evidence type="ECO:0000256" key="5">
    <source>
        <dbReference type="ARBA" id="ARBA00022970"/>
    </source>
</evidence>
<reference evidence="7" key="1">
    <citation type="submission" date="2022-12" db="EMBL/GenBank/DDBJ databases">
        <title>Reference genome sequencing for broad-spectrum identification of bacterial and archaeal isolates by mass spectrometry.</title>
        <authorList>
            <person name="Sekiguchi Y."/>
            <person name="Tourlousse D.M."/>
        </authorList>
    </citation>
    <scope>NUCLEOTIDE SEQUENCE</scope>
    <source>
        <strain evidence="7">14</strain>
    </source>
</reference>
<proteinExistence type="inferred from homology"/>
<gene>
    <name evidence="7" type="ORF">ARHIZOSPH14_10140</name>
</gene>
<evidence type="ECO:0000259" key="6">
    <source>
        <dbReference type="PROSITE" id="PS50893"/>
    </source>
</evidence>
<dbReference type="SUPFAM" id="SSF52540">
    <property type="entry name" value="P-loop containing nucleoside triphosphate hydrolases"/>
    <property type="match status" value="1"/>
</dbReference>
<dbReference type="AlphaFoldDB" id="A0A9W6CUP2"/>
<sequence>MNAARPAAAPTETVAGAPHVRVTDLVAGYLPNVDILRGCSIEASDGELVGIIGPNGAGKSTLLKGIFGLVPVRSGAVEIAGTDVTGAKADRLVASGMAFVPQTDNVFTPMTVRENLELGTHLSPKRFAERYDKLVATLPELGAMSRKRAGGLSGGERQLVAMARALMSEPSVLLLDEPSAGLSPVKQDETFLRIHDIRSSGVCVIMVEQNARRCLQVCDRAYVLEQGRDAHTGTGEALLHDPKIIELYLGDLADRVDGADDRGDAAGA</sequence>
<protein>
    <submittedName>
        <fullName evidence="7">ABC transporter ATP-binding protein</fullName>
    </submittedName>
</protein>
<keyword evidence="8" id="KW-1185">Reference proteome</keyword>
<keyword evidence="5" id="KW-0029">Amino-acid transport</keyword>
<comment type="similarity">
    <text evidence="1">Belongs to the ABC transporter superfamily.</text>
</comment>
<dbReference type="PROSITE" id="PS50893">
    <property type="entry name" value="ABC_TRANSPORTER_2"/>
    <property type="match status" value="1"/>
</dbReference>
<dbReference type="InterPro" id="IPR003439">
    <property type="entry name" value="ABC_transporter-like_ATP-bd"/>
</dbReference>
<dbReference type="InterPro" id="IPR052156">
    <property type="entry name" value="BCAA_Transport_ATP-bd_LivF"/>
</dbReference>
<dbReference type="PANTHER" id="PTHR43820">
    <property type="entry name" value="HIGH-AFFINITY BRANCHED-CHAIN AMINO ACID TRANSPORT ATP-BINDING PROTEIN LIVF"/>
    <property type="match status" value="1"/>
</dbReference>
<dbReference type="GO" id="GO:0015658">
    <property type="term" value="F:branched-chain amino acid transmembrane transporter activity"/>
    <property type="evidence" value="ECO:0007669"/>
    <property type="project" value="TreeGrafter"/>
</dbReference>
<evidence type="ECO:0000313" key="7">
    <source>
        <dbReference type="EMBL" id="GLI26772.1"/>
    </source>
</evidence>
<evidence type="ECO:0000256" key="3">
    <source>
        <dbReference type="ARBA" id="ARBA00022741"/>
    </source>
</evidence>
<dbReference type="CDD" id="cd03224">
    <property type="entry name" value="ABC_TM1139_LivF_branched"/>
    <property type="match status" value="1"/>
</dbReference>
<dbReference type="GO" id="GO:0016887">
    <property type="term" value="F:ATP hydrolysis activity"/>
    <property type="evidence" value="ECO:0007669"/>
    <property type="project" value="InterPro"/>
</dbReference>
<keyword evidence="2" id="KW-0813">Transport</keyword>
<dbReference type="Gene3D" id="3.40.50.300">
    <property type="entry name" value="P-loop containing nucleotide triphosphate hydrolases"/>
    <property type="match status" value="1"/>
</dbReference>
<feature type="domain" description="ABC transporter" evidence="6">
    <location>
        <begin position="20"/>
        <end position="251"/>
    </location>
</feature>
<evidence type="ECO:0000313" key="8">
    <source>
        <dbReference type="Proteomes" id="UP001144396"/>
    </source>
</evidence>
<name>A0A9W6CUP2_9MICO</name>
<accession>A0A9W6CUP2</accession>
<dbReference type="SMART" id="SM00382">
    <property type="entry name" value="AAA"/>
    <property type="match status" value="1"/>
</dbReference>
<dbReference type="GO" id="GO:0005524">
    <property type="term" value="F:ATP binding"/>
    <property type="evidence" value="ECO:0007669"/>
    <property type="project" value="UniProtKB-KW"/>
</dbReference>
<evidence type="ECO:0000256" key="2">
    <source>
        <dbReference type="ARBA" id="ARBA00022448"/>
    </source>
</evidence>
<dbReference type="EMBL" id="BSDP01000001">
    <property type="protein sequence ID" value="GLI26772.1"/>
    <property type="molecule type" value="Genomic_DNA"/>
</dbReference>
<dbReference type="Pfam" id="PF00005">
    <property type="entry name" value="ABC_tran"/>
    <property type="match status" value="1"/>
</dbReference>
<keyword evidence="3" id="KW-0547">Nucleotide-binding</keyword>
<evidence type="ECO:0000256" key="1">
    <source>
        <dbReference type="ARBA" id="ARBA00005417"/>
    </source>
</evidence>
<dbReference type="PANTHER" id="PTHR43820:SF4">
    <property type="entry name" value="HIGH-AFFINITY BRANCHED-CHAIN AMINO ACID TRANSPORT ATP-BINDING PROTEIN LIVF"/>
    <property type="match status" value="1"/>
</dbReference>
<keyword evidence="4 7" id="KW-0067">ATP-binding</keyword>
<dbReference type="InterPro" id="IPR017871">
    <property type="entry name" value="ABC_transporter-like_CS"/>
</dbReference>
<comment type="caution">
    <text evidence="7">The sequence shown here is derived from an EMBL/GenBank/DDBJ whole genome shotgun (WGS) entry which is preliminary data.</text>
</comment>
<dbReference type="RefSeq" id="WP_281882786.1">
    <property type="nucleotide sequence ID" value="NZ_BSDP01000001.1"/>
</dbReference>
<dbReference type="PROSITE" id="PS00211">
    <property type="entry name" value="ABC_TRANSPORTER_1"/>
    <property type="match status" value="1"/>
</dbReference>